<accession>A0A6B1FY55</accession>
<feature type="transmembrane region" description="Helical" evidence="1">
    <location>
        <begin position="12"/>
        <end position="36"/>
    </location>
</feature>
<dbReference type="EMBL" id="VYDA01000152">
    <property type="protein sequence ID" value="MYH60951.1"/>
    <property type="molecule type" value="Genomic_DNA"/>
</dbReference>
<keyword evidence="1" id="KW-0812">Transmembrane</keyword>
<dbReference type="Gene3D" id="3.40.630.40">
    <property type="entry name" value="Zn-dependent exopeptidases"/>
    <property type="match status" value="1"/>
</dbReference>
<comment type="caution">
    <text evidence="3">The sequence shown here is derived from an EMBL/GenBank/DDBJ whole genome shotgun (WGS) entry which is preliminary data.</text>
</comment>
<keyword evidence="1" id="KW-0472">Membrane</keyword>
<name>A0A6B1FY55_9CHLR</name>
<evidence type="ECO:0000313" key="3">
    <source>
        <dbReference type="EMBL" id="MYH60951.1"/>
    </source>
</evidence>
<protein>
    <submittedName>
        <fullName evidence="3">N-acetylmuramoyl-L-alanine amidase</fullName>
    </submittedName>
</protein>
<dbReference type="GO" id="GO:0008745">
    <property type="term" value="F:N-acetylmuramoyl-L-alanine amidase activity"/>
    <property type="evidence" value="ECO:0007669"/>
    <property type="project" value="InterPro"/>
</dbReference>
<dbReference type="AlphaFoldDB" id="A0A6B1FY55"/>
<feature type="domain" description="MurNAc-LAA" evidence="2">
    <location>
        <begin position="62"/>
        <end position="206"/>
    </location>
</feature>
<keyword evidence="1" id="KW-1133">Transmembrane helix</keyword>
<reference evidence="3" key="1">
    <citation type="submission" date="2019-09" db="EMBL/GenBank/DDBJ databases">
        <title>Characterisation of the sponge microbiome using genome-centric metagenomics.</title>
        <authorList>
            <person name="Engelberts J.P."/>
            <person name="Robbins S.J."/>
            <person name="De Goeij J.M."/>
            <person name="Aranda M."/>
            <person name="Bell S.C."/>
            <person name="Webster N.S."/>
        </authorList>
    </citation>
    <scope>NUCLEOTIDE SEQUENCE</scope>
    <source>
        <strain evidence="3">SB0675_bin_29</strain>
    </source>
</reference>
<dbReference type="CDD" id="cd02696">
    <property type="entry name" value="MurNAc-LAA"/>
    <property type="match status" value="1"/>
</dbReference>
<evidence type="ECO:0000256" key="1">
    <source>
        <dbReference type="SAM" id="Phobius"/>
    </source>
</evidence>
<evidence type="ECO:0000259" key="2">
    <source>
        <dbReference type="Pfam" id="PF01520"/>
    </source>
</evidence>
<dbReference type="GO" id="GO:0009253">
    <property type="term" value="P:peptidoglycan catabolic process"/>
    <property type="evidence" value="ECO:0007669"/>
    <property type="project" value="InterPro"/>
</dbReference>
<dbReference type="Pfam" id="PF01520">
    <property type="entry name" value="Amidase_3"/>
    <property type="match status" value="1"/>
</dbReference>
<organism evidence="3">
    <name type="scientific">Caldilineaceae bacterium SB0675_bin_29</name>
    <dbReference type="NCBI Taxonomy" id="2605266"/>
    <lineage>
        <taxon>Bacteria</taxon>
        <taxon>Bacillati</taxon>
        <taxon>Chloroflexota</taxon>
        <taxon>Caldilineae</taxon>
        <taxon>Caldilineales</taxon>
        <taxon>Caldilineaceae</taxon>
    </lineage>
</organism>
<gene>
    <name evidence="3" type="ORF">F4148_04055</name>
</gene>
<dbReference type="SUPFAM" id="SSF53187">
    <property type="entry name" value="Zn-dependent exopeptidases"/>
    <property type="match status" value="1"/>
</dbReference>
<dbReference type="InterPro" id="IPR002508">
    <property type="entry name" value="MurNAc-LAA_cat"/>
</dbReference>
<sequence>MRIVLIRRLQRVFLIISVILFGGIVYLAATGVNYLLPSPIEQLTLITPTLTSATPTPEREMVALISGHAGYDSGAICGDSNAPTLVEAEVVAHIAGLVQLELEAAGLDVMLLEEYDTRLDRLDADVLVSLHADSCIAASGFKAAYPLNSAIPATDRRLVDCINSEYAAATGLPLHFHSITHDMTYYHAFRKVLPTTPTAILELGFLGGDARLLTEEPELAVAGIRESIFCFLQGQGGEGEQ</sequence>
<proteinExistence type="predicted"/>